<gene>
    <name evidence="2" type="ORF">HKD21_14020</name>
</gene>
<evidence type="ECO:0000313" key="2">
    <source>
        <dbReference type="EMBL" id="MBF0877942.1"/>
    </source>
</evidence>
<feature type="region of interest" description="Disordered" evidence="1">
    <location>
        <begin position="262"/>
        <end position="297"/>
    </location>
</feature>
<reference evidence="2 3" key="2">
    <citation type="submission" date="2020-11" db="EMBL/GenBank/DDBJ databases">
        <title>Description of novel Gluconobacter species.</title>
        <authorList>
            <person name="Cleenwerck I."/>
            <person name="Cnockaert M."/>
            <person name="Borremans W."/>
            <person name="Wieme A.D."/>
            <person name="De Vuyst L."/>
            <person name="Vandamme P."/>
        </authorList>
    </citation>
    <scope>NUCLEOTIDE SEQUENCE [LARGE SCALE GENOMIC DNA]</scope>
    <source>
        <strain evidence="2 3">LMG 27748</strain>
    </source>
</reference>
<accession>A0ABR9YHE0</accession>
<feature type="compositionally biased region" description="Polar residues" evidence="1">
    <location>
        <begin position="277"/>
        <end position="297"/>
    </location>
</feature>
<protein>
    <submittedName>
        <fullName evidence="2">Uncharacterized protein</fullName>
    </submittedName>
</protein>
<organism evidence="2 3">
    <name type="scientific">Gluconobacter cerevisiae</name>
    <dbReference type="NCBI Taxonomy" id="1379734"/>
    <lineage>
        <taxon>Bacteria</taxon>
        <taxon>Pseudomonadati</taxon>
        <taxon>Pseudomonadota</taxon>
        <taxon>Alphaproteobacteria</taxon>
        <taxon>Acetobacterales</taxon>
        <taxon>Acetobacteraceae</taxon>
        <taxon>Gluconobacter</taxon>
    </lineage>
</organism>
<sequence>MHNILSLSSHFSQNELPIQEDSSISHKRNFEEAMSDEAVSSAKRSNAKKHASEGGACRITYGANQSEKVFTVPKPVEFKSGQSKLEQIGKECTSRESRSFDALRAEQTLRHLATATQKSLDVRNIKGYQEVQAGYKDGDILISTNTNQGNKALKNIFSDTDKKSQIHTTVSKFSENIAKEFPSSAELADQSVRKDRHIKKFADPIRIEASGIGHMQIIPTDSVSTARDGLHAERRILEAGGTDPVGIKRPCANCYPHVHPDAPDPVGTGPGPGPQWLSKSAQMGDTPASMGTTRITLARNNKMTVDYGSDSDSDA</sequence>
<comment type="caution">
    <text evidence="2">The sequence shown here is derived from an EMBL/GenBank/DDBJ whole genome shotgun (WGS) entry which is preliminary data.</text>
</comment>
<dbReference type="EMBL" id="JABCQO010000025">
    <property type="protein sequence ID" value="MBF0877942.1"/>
    <property type="molecule type" value="Genomic_DNA"/>
</dbReference>
<feature type="region of interest" description="Disordered" evidence="1">
    <location>
        <begin position="18"/>
        <end position="56"/>
    </location>
</feature>
<evidence type="ECO:0000256" key="1">
    <source>
        <dbReference type="SAM" id="MobiDB-lite"/>
    </source>
</evidence>
<evidence type="ECO:0000313" key="3">
    <source>
        <dbReference type="Proteomes" id="UP000630952"/>
    </source>
</evidence>
<name>A0ABR9YHE0_9PROT</name>
<keyword evidence="3" id="KW-1185">Reference proteome</keyword>
<dbReference type="RefSeq" id="WP_194256220.1">
    <property type="nucleotide sequence ID" value="NZ_JABCQO010000025.1"/>
</dbReference>
<proteinExistence type="predicted"/>
<dbReference type="Proteomes" id="UP000630952">
    <property type="component" value="Unassembled WGS sequence"/>
</dbReference>
<reference evidence="3" key="1">
    <citation type="submission" date="2020-04" db="EMBL/GenBank/DDBJ databases">
        <title>Description of novel Gluconacetobacter.</title>
        <authorList>
            <person name="Sombolestani A."/>
        </authorList>
    </citation>
    <scope>NUCLEOTIDE SEQUENCE [LARGE SCALE GENOMIC DNA]</scope>
    <source>
        <strain evidence="3">LMG 27748</strain>
    </source>
</reference>